<accession>A0A444D190</accession>
<dbReference type="EMBL" id="AMZH03000006">
    <property type="protein sequence ID" value="RRT86170.1"/>
    <property type="molecule type" value="Genomic_DNA"/>
</dbReference>
<protein>
    <submittedName>
        <fullName evidence="1">Uncharacterized protein</fullName>
    </submittedName>
</protein>
<sequence length="62" mass="7123">MLLWCFGCNLAMTIPTTSFRPSSTITSITMPKLSNVLDSVVTKSDFLLWDLRMQQRCRILHC</sequence>
<gene>
    <name evidence="1" type="ORF">B296_00003422</name>
</gene>
<name>A0A444D190_ENSVE</name>
<dbReference type="Proteomes" id="UP000287651">
    <property type="component" value="Unassembled WGS sequence"/>
</dbReference>
<evidence type="ECO:0000313" key="2">
    <source>
        <dbReference type="Proteomes" id="UP000287651"/>
    </source>
</evidence>
<reference evidence="1 2" key="1">
    <citation type="journal article" date="2014" name="Agronomy (Basel)">
        <title>A Draft Genome Sequence for Ensete ventricosum, the Drought-Tolerant Tree Against Hunger.</title>
        <authorList>
            <person name="Harrison J."/>
            <person name="Moore K.A."/>
            <person name="Paszkiewicz K."/>
            <person name="Jones T."/>
            <person name="Grant M."/>
            <person name="Ambacheew D."/>
            <person name="Muzemil S."/>
            <person name="Studholme D.J."/>
        </authorList>
    </citation>
    <scope>NUCLEOTIDE SEQUENCE [LARGE SCALE GENOMIC DNA]</scope>
</reference>
<organism evidence="1 2">
    <name type="scientific">Ensete ventricosum</name>
    <name type="common">Abyssinian banana</name>
    <name type="synonym">Musa ensete</name>
    <dbReference type="NCBI Taxonomy" id="4639"/>
    <lineage>
        <taxon>Eukaryota</taxon>
        <taxon>Viridiplantae</taxon>
        <taxon>Streptophyta</taxon>
        <taxon>Embryophyta</taxon>
        <taxon>Tracheophyta</taxon>
        <taxon>Spermatophyta</taxon>
        <taxon>Magnoliopsida</taxon>
        <taxon>Liliopsida</taxon>
        <taxon>Zingiberales</taxon>
        <taxon>Musaceae</taxon>
        <taxon>Ensete</taxon>
    </lineage>
</organism>
<proteinExistence type="predicted"/>
<comment type="caution">
    <text evidence="1">The sequence shown here is derived from an EMBL/GenBank/DDBJ whole genome shotgun (WGS) entry which is preliminary data.</text>
</comment>
<dbReference type="AlphaFoldDB" id="A0A444D190"/>
<evidence type="ECO:0000313" key="1">
    <source>
        <dbReference type="EMBL" id="RRT86170.1"/>
    </source>
</evidence>